<accession>A0AAN8Z554</accession>
<evidence type="ECO:0000313" key="3">
    <source>
        <dbReference type="Proteomes" id="UP001370490"/>
    </source>
</evidence>
<dbReference type="Proteomes" id="UP001370490">
    <property type="component" value="Unassembled WGS sequence"/>
</dbReference>
<dbReference type="PANTHER" id="PTHR33914:SF3">
    <property type="entry name" value="PROTEIN BREAKING OF ASYMMETRY IN THE STOMATAL LINEAGE"/>
    <property type="match status" value="1"/>
</dbReference>
<dbReference type="EMBL" id="JBAMMX010000016">
    <property type="protein sequence ID" value="KAK6925156.1"/>
    <property type="molecule type" value="Genomic_DNA"/>
</dbReference>
<protein>
    <submittedName>
        <fullName evidence="2">Uncharacterized protein</fullName>
    </submittedName>
</protein>
<keyword evidence="3" id="KW-1185">Reference proteome</keyword>
<evidence type="ECO:0000256" key="1">
    <source>
        <dbReference type="SAM" id="MobiDB-lite"/>
    </source>
</evidence>
<name>A0AAN8Z554_9MAGN</name>
<sequence length="230" mass="26629">MCTPWPLTRKEKWKVESQASSFFCGFPLDEGYELRISRPQVSVSSMVFDVENYHGRHGTTRIVSPNNKHGQRRKLKQNSTQTHDTRTGESGWPRSSEEEYIVFSFREDGELYVVKDRQTQAETSYDRHCLSECSRAVNTKAEEEESIYFDPDSPSDGLHWLDDYNEETRDHHASFISSSNSDDSNSSTGSFAFPVRQLDWDGSQVKMPKSESPIRSRKQRLRIALHCCRF</sequence>
<reference evidence="2 3" key="1">
    <citation type="submission" date="2023-12" db="EMBL/GenBank/DDBJ databases">
        <title>A high-quality genome assembly for Dillenia turbinata (Dilleniales).</title>
        <authorList>
            <person name="Chanderbali A."/>
        </authorList>
    </citation>
    <scope>NUCLEOTIDE SEQUENCE [LARGE SCALE GENOMIC DNA]</scope>
    <source>
        <strain evidence="2">LSX21</strain>
        <tissue evidence="2">Leaf</tissue>
    </source>
</reference>
<evidence type="ECO:0000313" key="2">
    <source>
        <dbReference type="EMBL" id="KAK6925156.1"/>
    </source>
</evidence>
<dbReference type="AlphaFoldDB" id="A0AAN8Z554"/>
<comment type="caution">
    <text evidence="2">The sequence shown here is derived from an EMBL/GenBank/DDBJ whole genome shotgun (WGS) entry which is preliminary data.</text>
</comment>
<dbReference type="InterPro" id="IPR040378">
    <property type="entry name" value="BASL"/>
</dbReference>
<proteinExistence type="predicted"/>
<gene>
    <name evidence="2" type="ORF">RJ641_009482</name>
</gene>
<feature type="region of interest" description="Disordered" evidence="1">
    <location>
        <begin position="57"/>
        <end position="93"/>
    </location>
</feature>
<dbReference type="GO" id="GO:0009786">
    <property type="term" value="P:regulation of asymmetric cell division"/>
    <property type="evidence" value="ECO:0007669"/>
    <property type="project" value="InterPro"/>
</dbReference>
<organism evidence="2 3">
    <name type="scientific">Dillenia turbinata</name>
    <dbReference type="NCBI Taxonomy" id="194707"/>
    <lineage>
        <taxon>Eukaryota</taxon>
        <taxon>Viridiplantae</taxon>
        <taxon>Streptophyta</taxon>
        <taxon>Embryophyta</taxon>
        <taxon>Tracheophyta</taxon>
        <taxon>Spermatophyta</taxon>
        <taxon>Magnoliopsida</taxon>
        <taxon>eudicotyledons</taxon>
        <taxon>Gunneridae</taxon>
        <taxon>Pentapetalae</taxon>
        <taxon>Dilleniales</taxon>
        <taxon>Dilleniaceae</taxon>
        <taxon>Dillenia</taxon>
    </lineage>
</organism>
<dbReference type="PANTHER" id="PTHR33914">
    <property type="entry name" value="18S PRE-RIBOSOMAL ASSEMBLY PROTEIN GAR2-LIKE PROTEIN"/>
    <property type="match status" value="1"/>
</dbReference>